<reference evidence="1" key="1">
    <citation type="submission" date="2020-09" db="EMBL/GenBank/DDBJ databases">
        <authorList>
            <person name="Kittiwongwattana C."/>
        </authorList>
    </citation>
    <scope>NUCLEOTIDE SEQUENCE</scope>
    <source>
        <strain evidence="1">1303</strain>
    </source>
</reference>
<dbReference type="PROSITE" id="PS51257">
    <property type="entry name" value="PROKAR_LIPOPROTEIN"/>
    <property type="match status" value="1"/>
</dbReference>
<proteinExistence type="predicted"/>
<keyword evidence="2" id="KW-1185">Reference proteome</keyword>
<name>A0ABX6LE17_9BACT</name>
<dbReference type="RefSeq" id="WP_168860622.1">
    <property type="nucleotide sequence ID" value="NZ_CP051204.2"/>
</dbReference>
<evidence type="ECO:0000313" key="1">
    <source>
        <dbReference type="EMBL" id="QJB38375.1"/>
    </source>
</evidence>
<gene>
    <name evidence="1" type="ORF">HF324_11065</name>
</gene>
<organism evidence="1 2">
    <name type="scientific">Chitinophaga oryzae</name>
    <dbReference type="NCBI Taxonomy" id="2725414"/>
    <lineage>
        <taxon>Bacteria</taxon>
        <taxon>Pseudomonadati</taxon>
        <taxon>Bacteroidota</taxon>
        <taxon>Chitinophagia</taxon>
        <taxon>Chitinophagales</taxon>
        <taxon>Chitinophagaceae</taxon>
        <taxon>Chitinophaga</taxon>
    </lineage>
</organism>
<dbReference type="Pfam" id="PF16132">
    <property type="entry name" value="DUF4843"/>
    <property type="match status" value="1"/>
</dbReference>
<dbReference type="Proteomes" id="UP000503144">
    <property type="component" value="Chromosome"/>
</dbReference>
<protein>
    <submittedName>
        <fullName evidence="1">DUF4843 domain-containing protein</fullName>
    </submittedName>
</protein>
<accession>A0ABX6LE17</accession>
<evidence type="ECO:0000313" key="2">
    <source>
        <dbReference type="Proteomes" id="UP000503144"/>
    </source>
</evidence>
<dbReference type="InterPro" id="IPR032299">
    <property type="entry name" value="DUF4843"/>
</dbReference>
<dbReference type="EMBL" id="CP051204">
    <property type="protein sequence ID" value="QJB38375.1"/>
    <property type="molecule type" value="Genomic_DNA"/>
</dbReference>
<sequence>MKTSCLYIFLLALGSSCTKEKLLRYEGGNNIYMYIQGLGPFVSDTSQIDFSRKVSQDSTLALAFNVVGQVAAVNRTFKLVVSDSSTAVADRDFILPPADSCYIPANETHTYLPLKILRSAALYEQSFRLILKLQPNENFATSVPVYTPPQQEPRSGIVLRITIADILQQPDIWNNNVHVLGIYTRKKITLMVKQLSLDLNRFYSSPYSAAQLKNFSLEFQSYLDQQKAAGNIIREEDGTVMVMGPDVQ</sequence>